<proteinExistence type="evidence at transcript level"/>
<keyword evidence="1" id="KW-0812">Transmembrane</keyword>
<feature type="transmembrane region" description="Helical" evidence="1">
    <location>
        <begin position="477"/>
        <end position="498"/>
    </location>
</feature>
<dbReference type="AlphaFoldDB" id="A0A6F9DF48"/>
<name>A0A6F9DF48_9ASCI</name>
<organism evidence="4">
    <name type="scientific">Phallusia mammillata</name>
    <dbReference type="NCBI Taxonomy" id="59560"/>
    <lineage>
        <taxon>Eukaryota</taxon>
        <taxon>Metazoa</taxon>
        <taxon>Chordata</taxon>
        <taxon>Tunicata</taxon>
        <taxon>Ascidiacea</taxon>
        <taxon>Phlebobranchia</taxon>
        <taxon>Ascidiidae</taxon>
        <taxon>Phallusia</taxon>
    </lineage>
</organism>
<keyword evidence="2" id="KW-0732">Signal</keyword>
<feature type="transmembrane region" description="Helical" evidence="1">
    <location>
        <begin position="308"/>
        <end position="325"/>
    </location>
</feature>
<evidence type="ECO:0000256" key="1">
    <source>
        <dbReference type="SAM" id="Phobius"/>
    </source>
</evidence>
<protein>
    <submittedName>
        <fullName evidence="4">Heparan-alpha-glucosaminide N-acetyltransferase-like</fullName>
    </submittedName>
</protein>
<reference evidence="4" key="1">
    <citation type="submission" date="2020-04" db="EMBL/GenBank/DDBJ databases">
        <authorList>
            <person name="Neveu A P."/>
        </authorList>
    </citation>
    <scope>NUCLEOTIDE SEQUENCE</scope>
    <source>
        <tissue evidence="4">Whole embryo</tissue>
    </source>
</reference>
<evidence type="ECO:0000259" key="3">
    <source>
        <dbReference type="Pfam" id="PF07786"/>
    </source>
</evidence>
<keyword evidence="1" id="KW-0472">Membrane</keyword>
<evidence type="ECO:0000313" key="4">
    <source>
        <dbReference type="EMBL" id="CAB3252729.1"/>
    </source>
</evidence>
<dbReference type="PANTHER" id="PTHR31061">
    <property type="entry name" value="LD22376P"/>
    <property type="match status" value="1"/>
</dbReference>
<feature type="transmembrane region" description="Helical" evidence="1">
    <location>
        <begin position="510"/>
        <end position="529"/>
    </location>
</feature>
<feature type="transmembrane region" description="Helical" evidence="1">
    <location>
        <begin position="389"/>
        <end position="408"/>
    </location>
</feature>
<feature type="chain" id="PRO_5026321486" evidence="2">
    <location>
        <begin position="27"/>
        <end position="638"/>
    </location>
</feature>
<gene>
    <name evidence="4" type="primary">Hgsnat</name>
</gene>
<dbReference type="Pfam" id="PF07786">
    <property type="entry name" value="HGSNAT_cat"/>
    <property type="match status" value="1"/>
</dbReference>
<sequence length="638" mass="72535">MPLFANERTSFVNWAIVLSALLAVKAHQYILVDMSAATLPQSEIPKTQASEDIQFKIDTAKFTVIKNASSVEYVLSIFTNSHHCFECADLMTGSIEEKISNTTYLIDTRWPTQVILEPSNDKNCSAKFDYHFGERGDYAVTFIPKSEKQGCSVSKVIVQTKPWNSNLPILWAVLVLLGLAVLYSIATFIYKKFMPESTTALVTNDLGDPSNQSTGETRAEENQSIVVPIKRERIKSIDVFRGLSIVIMIFVNYKGGYYWFFRHSSWHGLTVADLVFPWFMFIMGINITLSVDSLLSKNTPLKDILLKLLKRTIILFGLGVFIINHNSAWSTLRVPGVLQRFAIAYLFAFSIQLVFHKSTTHINNKYKTEDGQYLWQHTFRDIIPYWPQWLIVALFQLLWFLLTFLLPVPGCPTGYLGPGGLANGGKYINNTCVGGAAGHIDRWLFGEKHMYGHPTCLPIYYPYLENGQKVPFDPEGVLGSINGCIIVFLGSQVGKIFLYYKTPKDRCIRWIIWAVGLATITLILTKASANHGWIPVNKNLWTPTFLTALSSMAFFLIMAFYLVVDVWKWLSGSPLDFVGMNSILLYVGHETFQSYVPFSWGLTEFSTHGEWLFMNLFGVTLWVLIAYWCFRQKFFLKI</sequence>
<feature type="transmembrane region" description="Helical" evidence="1">
    <location>
        <begin position="275"/>
        <end position="296"/>
    </location>
</feature>
<feature type="domain" description="Heparan-alpha-glucosaminide N-acetyltransferase catalytic" evidence="3">
    <location>
        <begin position="233"/>
        <end position="348"/>
    </location>
</feature>
<dbReference type="EMBL" id="LR785746">
    <property type="protein sequence ID" value="CAB3252729.1"/>
    <property type="molecule type" value="mRNA"/>
</dbReference>
<accession>A0A6F9DF48</accession>
<keyword evidence="1" id="KW-1133">Transmembrane helix</keyword>
<feature type="transmembrane region" description="Helical" evidence="1">
    <location>
        <begin position="337"/>
        <end position="355"/>
    </location>
</feature>
<feature type="transmembrane region" description="Helical" evidence="1">
    <location>
        <begin position="575"/>
        <end position="592"/>
    </location>
</feature>
<feature type="signal peptide" evidence="2">
    <location>
        <begin position="1"/>
        <end position="26"/>
    </location>
</feature>
<evidence type="ECO:0000256" key="2">
    <source>
        <dbReference type="SAM" id="SignalP"/>
    </source>
</evidence>
<feature type="transmembrane region" description="Helical" evidence="1">
    <location>
        <begin position="541"/>
        <end position="563"/>
    </location>
</feature>
<dbReference type="PANTHER" id="PTHR31061:SF24">
    <property type="entry name" value="LD22376P"/>
    <property type="match status" value="1"/>
</dbReference>
<feature type="transmembrane region" description="Helical" evidence="1">
    <location>
        <begin position="612"/>
        <end position="630"/>
    </location>
</feature>
<feature type="transmembrane region" description="Helical" evidence="1">
    <location>
        <begin position="169"/>
        <end position="190"/>
    </location>
</feature>
<keyword evidence="4" id="KW-0808">Transferase</keyword>
<dbReference type="GO" id="GO:0016740">
    <property type="term" value="F:transferase activity"/>
    <property type="evidence" value="ECO:0007669"/>
    <property type="project" value="UniProtKB-KW"/>
</dbReference>
<dbReference type="InterPro" id="IPR012429">
    <property type="entry name" value="HGSNAT_cat"/>
</dbReference>
<feature type="transmembrane region" description="Helical" evidence="1">
    <location>
        <begin position="239"/>
        <end position="260"/>
    </location>
</feature>